<evidence type="ECO:0008006" key="3">
    <source>
        <dbReference type="Google" id="ProtNLM"/>
    </source>
</evidence>
<reference evidence="2" key="1">
    <citation type="journal article" date="2015" name="Nature">
        <title>Complex archaea that bridge the gap between prokaryotes and eukaryotes.</title>
        <authorList>
            <person name="Spang A."/>
            <person name="Saw J.H."/>
            <person name="Jorgensen S.L."/>
            <person name="Zaremba-Niedzwiedzka K."/>
            <person name="Martijn J."/>
            <person name="Lind A.E."/>
            <person name="van Eijk R."/>
            <person name="Schleper C."/>
            <person name="Guy L."/>
            <person name="Ettema T.J."/>
        </authorList>
    </citation>
    <scope>NUCLEOTIDE SEQUENCE</scope>
</reference>
<dbReference type="InterPro" id="IPR001451">
    <property type="entry name" value="Hexapep"/>
</dbReference>
<comment type="caution">
    <text evidence="2">The sequence shown here is derived from an EMBL/GenBank/DDBJ whole genome shotgun (WGS) entry which is preliminary data.</text>
</comment>
<name>A0A0F9TIE6_9ZZZZ</name>
<dbReference type="CDD" id="cd04647">
    <property type="entry name" value="LbH_MAT_like"/>
    <property type="match status" value="1"/>
</dbReference>
<dbReference type="InterPro" id="IPR018357">
    <property type="entry name" value="Hexapep_transf_CS"/>
</dbReference>
<dbReference type="AlphaFoldDB" id="A0A0F9TIE6"/>
<accession>A0A0F9TIE6</accession>
<evidence type="ECO:0000313" key="2">
    <source>
        <dbReference type="EMBL" id="KKN81020.1"/>
    </source>
</evidence>
<dbReference type="GO" id="GO:0016740">
    <property type="term" value="F:transferase activity"/>
    <property type="evidence" value="ECO:0007669"/>
    <property type="project" value="UniProtKB-KW"/>
</dbReference>
<dbReference type="InterPro" id="IPR011004">
    <property type="entry name" value="Trimer_LpxA-like_sf"/>
</dbReference>
<gene>
    <name evidence="2" type="ORF">LCGC14_0323910</name>
</gene>
<dbReference type="PROSITE" id="PS00101">
    <property type="entry name" value="HEXAPEP_TRANSFERASES"/>
    <property type="match status" value="1"/>
</dbReference>
<dbReference type="EMBL" id="LAZR01000221">
    <property type="protein sequence ID" value="KKN81020.1"/>
    <property type="molecule type" value="Genomic_DNA"/>
</dbReference>
<dbReference type="SUPFAM" id="SSF51161">
    <property type="entry name" value="Trimeric LpxA-like enzymes"/>
    <property type="match status" value="1"/>
</dbReference>
<sequence>MKILNFIKYFMKEFLSGVASLLPNDIVSVKLRVFVLRICGFKLHNDVLIYRNVLLIGNVEVGDDSSISNNTTISGGSSGVYIGSNVMIGPGCCLVAFDHGMIKSGVPMIKQAVVGAPIHIDDDVWIAANSTVTKGVKIGVGAVVAANSVVINDVEPYSIVGGVPAKLIKYRN</sequence>
<keyword evidence="1" id="KW-0808">Transferase</keyword>
<organism evidence="2">
    <name type="scientific">marine sediment metagenome</name>
    <dbReference type="NCBI Taxonomy" id="412755"/>
    <lineage>
        <taxon>unclassified sequences</taxon>
        <taxon>metagenomes</taxon>
        <taxon>ecological metagenomes</taxon>
    </lineage>
</organism>
<dbReference type="PANTHER" id="PTHR23416:SF78">
    <property type="entry name" value="LIPOPOLYSACCHARIDE BIOSYNTHESIS O-ACETYL TRANSFERASE WBBJ-RELATED"/>
    <property type="match status" value="1"/>
</dbReference>
<dbReference type="Pfam" id="PF14602">
    <property type="entry name" value="Hexapep_2"/>
    <property type="match status" value="1"/>
</dbReference>
<protein>
    <recommendedName>
        <fullName evidence="3">Acyltransferase</fullName>
    </recommendedName>
</protein>
<dbReference type="InterPro" id="IPR051159">
    <property type="entry name" value="Hexapeptide_acetyltransf"/>
</dbReference>
<dbReference type="Gene3D" id="2.160.10.10">
    <property type="entry name" value="Hexapeptide repeat proteins"/>
    <property type="match status" value="1"/>
</dbReference>
<evidence type="ECO:0000256" key="1">
    <source>
        <dbReference type="ARBA" id="ARBA00022679"/>
    </source>
</evidence>
<dbReference type="PANTHER" id="PTHR23416">
    <property type="entry name" value="SIALIC ACID SYNTHASE-RELATED"/>
    <property type="match status" value="1"/>
</dbReference>
<proteinExistence type="predicted"/>